<reference evidence="2" key="1">
    <citation type="journal article" date="2019" name="Int. J. Syst. Evol. Microbiol.">
        <title>The Global Catalogue of Microorganisms (GCM) 10K type strain sequencing project: providing services to taxonomists for standard genome sequencing and annotation.</title>
        <authorList>
            <consortium name="The Broad Institute Genomics Platform"/>
            <consortium name="The Broad Institute Genome Sequencing Center for Infectious Disease"/>
            <person name="Wu L."/>
            <person name="Ma J."/>
        </authorList>
    </citation>
    <scope>NUCLEOTIDE SEQUENCE [LARGE SCALE GENOMIC DNA]</scope>
    <source>
        <strain evidence="2">JCM 18459</strain>
    </source>
</reference>
<protein>
    <submittedName>
        <fullName evidence="1">Uncharacterized protein</fullName>
    </submittedName>
</protein>
<dbReference type="EMBL" id="BAABKG010000001">
    <property type="protein sequence ID" value="GAA5143287.1"/>
    <property type="molecule type" value="Genomic_DNA"/>
</dbReference>
<organism evidence="1 2">
    <name type="scientific">Nocardioides marinquilinus</name>
    <dbReference type="NCBI Taxonomy" id="1210400"/>
    <lineage>
        <taxon>Bacteria</taxon>
        <taxon>Bacillati</taxon>
        <taxon>Actinomycetota</taxon>
        <taxon>Actinomycetes</taxon>
        <taxon>Propionibacteriales</taxon>
        <taxon>Nocardioidaceae</taxon>
        <taxon>Nocardioides</taxon>
    </lineage>
</organism>
<proteinExistence type="predicted"/>
<name>A0ABP9PAA3_9ACTN</name>
<dbReference type="RefSeq" id="WP_345454827.1">
    <property type="nucleotide sequence ID" value="NZ_BAABKG010000001.1"/>
</dbReference>
<dbReference type="Proteomes" id="UP001500221">
    <property type="component" value="Unassembled WGS sequence"/>
</dbReference>
<keyword evidence="2" id="KW-1185">Reference proteome</keyword>
<evidence type="ECO:0000313" key="2">
    <source>
        <dbReference type="Proteomes" id="UP001500221"/>
    </source>
</evidence>
<evidence type="ECO:0000313" key="1">
    <source>
        <dbReference type="EMBL" id="GAA5143287.1"/>
    </source>
</evidence>
<comment type="caution">
    <text evidence="1">The sequence shown here is derived from an EMBL/GenBank/DDBJ whole genome shotgun (WGS) entry which is preliminary data.</text>
</comment>
<accession>A0ABP9PAA3</accession>
<gene>
    <name evidence="1" type="ORF">GCM10023340_08350</name>
</gene>
<sequence length="319" mass="35283">MTGATCRCGRPTAGAALCPTCSTTLAYAILHVGVYAVDLENVAGKTTRYGTTSGGKSAIGRERPLPVDLRFVSTSDPDPQRHARHAPGAQLRADVLATLTRWHRTVARHRPPVAGPVCTSCDHDSCDHLRRRHRPLARTVPTLVHYLAGAHRWACSQPWAPDMLDELVNLEQRLARMVDRPPDLWYAGKCSDTDATGNVCLTDVYARTDRGVVTCRGCGAVHDVSSRRTFLLEQARDYHVTATQAAGALIAWTEYDGSEAKLVDRIRKWRDRERLDVADVTSLHGRDRHLYRLGDIQDLLADDAHQRQAKALTSHRSAC</sequence>